<evidence type="ECO:0000259" key="10">
    <source>
        <dbReference type="Pfam" id="PF20628"/>
    </source>
</evidence>
<dbReference type="GO" id="GO:0140825">
    <property type="term" value="F:lactoperoxidase activity"/>
    <property type="evidence" value="ECO:0007669"/>
    <property type="project" value="UniProtKB-EC"/>
</dbReference>
<dbReference type="SUPFAM" id="SSF54909">
    <property type="entry name" value="Dimeric alpha+beta barrel"/>
    <property type="match status" value="1"/>
</dbReference>
<keyword evidence="6 12" id="KW-0560">Oxidoreductase</keyword>
<dbReference type="PANTHER" id="PTHR30521:SF4">
    <property type="entry name" value="DEFERROCHELATASE"/>
    <property type="match status" value="1"/>
</dbReference>
<name>A0A4S4LYP6_9AGAM</name>
<dbReference type="NCBIfam" id="TIGR01413">
    <property type="entry name" value="Dyp_perox_fam"/>
    <property type="match status" value="1"/>
</dbReference>
<evidence type="ECO:0000256" key="3">
    <source>
        <dbReference type="ARBA" id="ARBA00022617"/>
    </source>
</evidence>
<evidence type="ECO:0000256" key="5">
    <source>
        <dbReference type="ARBA" id="ARBA00022729"/>
    </source>
</evidence>
<evidence type="ECO:0000256" key="2">
    <source>
        <dbReference type="ARBA" id="ARBA00022559"/>
    </source>
</evidence>
<dbReference type="InterPro" id="IPR006314">
    <property type="entry name" value="Dyp_peroxidase"/>
</dbReference>
<feature type="region of interest" description="Disordered" evidence="9">
    <location>
        <begin position="339"/>
        <end position="364"/>
    </location>
</feature>
<dbReference type="EC" id="1.11.1.7" evidence="12"/>
<proteinExistence type="inferred from homology"/>
<dbReference type="Proteomes" id="UP000310158">
    <property type="component" value="Unassembled WGS sequence"/>
</dbReference>
<sequence>MTTHTPAPLDLANVQGDILSGLPKKTQTYVFFQITNSNAFRTALAHLVPLITSTKEVVGHRQSIADNKAAAARNSHEPPLLEIVGVNVAFSQIGLNTMGIKDDIQAEPNPFKAGQLKDAQNLGDKGVTDKSGNFVPDWIDAFKHPVHGVFIISGHDHPSVSKKVHEVEHIFGVDGQHPSFKEVLKVVGDVRPGKEKGHEHFGFLDGISQPAVKDFDKHPNPGQETVRQGIILVGRDGDGDAKSRPTWALDGSFVGLRYLFQLVPEFNKFLLDNPIDLPGLTREKGSELLGARLMGRWKSGAPIDITPLQDNLKLGPNAKENNNFRYQGEIDSQTRCPFSAHTRKTNPRADLEDLPPSKGGPVSNETRRIIRRGIQFGPELTEEENCDHKTKHGRGLLFVSYQSNISNGFQFLQHSWANNTQFPPRDKSTVIPGFDPIIGQADGAARHVTGSNPQAAGNQLTLPIDFVVPKGGEYFFSPSIPALRDTFALGAHIESHH</sequence>
<gene>
    <name evidence="12" type="ORF">EW146_g3671</name>
</gene>
<accession>A0A4S4LYP6</accession>
<comment type="similarity">
    <text evidence="8">Belongs to the DyP-type peroxidase family.</text>
</comment>
<protein>
    <submittedName>
        <fullName evidence="12">Dyp-type peroxidase</fullName>
        <ecNumber evidence="12">1.11.1.7</ecNumber>
    </submittedName>
</protein>
<dbReference type="GO" id="GO:0020037">
    <property type="term" value="F:heme binding"/>
    <property type="evidence" value="ECO:0007669"/>
    <property type="project" value="InterPro"/>
</dbReference>
<organism evidence="12 13">
    <name type="scientific">Bondarzewia mesenterica</name>
    <dbReference type="NCBI Taxonomy" id="1095465"/>
    <lineage>
        <taxon>Eukaryota</taxon>
        <taxon>Fungi</taxon>
        <taxon>Dikarya</taxon>
        <taxon>Basidiomycota</taxon>
        <taxon>Agaricomycotina</taxon>
        <taxon>Agaricomycetes</taxon>
        <taxon>Russulales</taxon>
        <taxon>Bondarzewiaceae</taxon>
        <taxon>Bondarzewia</taxon>
    </lineage>
</organism>
<keyword evidence="13" id="KW-1185">Reference proteome</keyword>
<keyword evidence="7" id="KW-0408">Iron</keyword>
<dbReference type="InterPro" id="IPR048328">
    <property type="entry name" value="Dyp_perox_C"/>
</dbReference>
<keyword evidence="3" id="KW-0349">Heme</keyword>
<dbReference type="PANTHER" id="PTHR30521">
    <property type="entry name" value="DEFERROCHELATASE/PEROXIDASE"/>
    <property type="match status" value="1"/>
</dbReference>
<dbReference type="PROSITE" id="PS51404">
    <property type="entry name" value="DYP_PEROXIDASE"/>
    <property type="match status" value="1"/>
</dbReference>
<dbReference type="AlphaFoldDB" id="A0A4S4LYP6"/>
<keyword evidence="4" id="KW-0479">Metal-binding</keyword>
<evidence type="ECO:0000256" key="8">
    <source>
        <dbReference type="ARBA" id="ARBA00025737"/>
    </source>
</evidence>
<evidence type="ECO:0000256" key="1">
    <source>
        <dbReference type="ARBA" id="ARBA00001970"/>
    </source>
</evidence>
<evidence type="ECO:0000256" key="6">
    <source>
        <dbReference type="ARBA" id="ARBA00023002"/>
    </source>
</evidence>
<comment type="caution">
    <text evidence="12">The sequence shown here is derived from an EMBL/GenBank/DDBJ whole genome shotgun (WGS) entry which is preliminary data.</text>
</comment>
<dbReference type="EMBL" id="SGPL01000127">
    <property type="protein sequence ID" value="THH17068.1"/>
    <property type="molecule type" value="Genomic_DNA"/>
</dbReference>
<evidence type="ECO:0000313" key="13">
    <source>
        <dbReference type="Proteomes" id="UP000310158"/>
    </source>
</evidence>
<reference evidence="12 13" key="1">
    <citation type="submission" date="2019-02" db="EMBL/GenBank/DDBJ databases">
        <title>Genome sequencing of the rare red list fungi Bondarzewia mesenterica.</title>
        <authorList>
            <person name="Buettner E."/>
            <person name="Kellner H."/>
        </authorList>
    </citation>
    <scope>NUCLEOTIDE SEQUENCE [LARGE SCALE GENOMIC DNA]</scope>
    <source>
        <strain evidence="12 13">DSM 108281</strain>
    </source>
</reference>
<feature type="domain" description="Dyp-type peroxidase C-terminal" evidence="10">
    <location>
        <begin position="233"/>
        <end position="417"/>
    </location>
</feature>
<keyword evidence="5" id="KW-0732">Signal</keyword>
<evidence type="ECO:0000259" key="11">
    <source>
        <dbReference type="Pfam" id="PF21105"/>
    </source>
</evidence>
<dbReference type="InterPro" id="IPR011008">
    <property type="entry name" value="Dimeric_a/b-barrel"/>
</dbReference>
<evidence type="ECO:0000256" key="9">
    <source>
        <dbReference type="SAM" id="MobiDB-lite"/>
    </source>
</evidence>
<evidence type="ECO:0000256" key="4">
    <source>
        <dbReference type="ARBA" id="ARBA00022723"/>
    </source>
</evidence>
<feature type="domain" description="DyP dimeric alpha+beta barrel" evidence="11">
    <location>
        <begin position="13"/>
        <end position="192"/>
    </location>
</feature>
<dbReference type="Pfam" id="PF21105">
    <property type="entry name" value="DyP_N"/>
    <property type="match status" value="1"/>
</dbReference>
<dbReference type="GO" id="GO:0046872">
    <property type="term" value="F:metal ion binding"/>
    <property type="evidence" value="ECO:0007669"/>
    <property type="project" value="UniProtKB-KW"/>
</dbReference>
<evidence type="ECO:0000313" key="12">
    <source>
        <dbReference type="EMBL" id="THH17068.1"/>
    </source>
</evidence>
<comment type="cofactor">
    <cofactor evidence="1">
        <name>heme b</name>
        <dbReference type="ChEBI" id="CHEBI:60344"/>
    </cofactor>
</comment>
<dbReference type="InterPro" id="IPR049509">
    <property type="entry name" value="DyP_N"/>
</dbReference>
<dbReference type="Pfam" id="PF20628">
    <property type="entry name" value="Dyp_perox_C"/>
    <property type="match status" value="1"/>
</dbReference>
<dbReference type="GO" id="GO:0005829">
    <property type="term" value="C:cytosol"/>
    <property type="evidence" value="ECO:0007669"/>
    <property type="project" value="TreeGrafter"/>
</dbReference>
<evidence type="ECO:0000256" key="7">
    <source>
        <dbReference type="ARBA" id="ARBA00023004"/>
    </source>
</evidence>
<keyword evidence="2 12" id="KW-0575">Peroxidase</keyword>
<dbReference type="OrthoDB" id="3207336at2759"/>